<dbReference type="RefSeq" id="XP_031007132.1">
    <property type="nucleotide sequence ID" value="XM_031148619.1"/>
</dbReference>
<dbReference type="InterPro" id="IPR052184">
    <property type="entry name" value="SDR_enzymes"/>
</dbReference>
<keyword evidence="2" id="KW-1185">Reference proteome</keyword>
<dbReference type="SUPFAM" id="SSF51735">
    <property type="entry name" value="NAD(P)-binding Rossmann-fold domains"/>
    <property type="match status" value="1"/>
</dbReference>
<protein>
    <submittedName>
        <fullName evidence="1">Putative oxidoreductase</fullName>
    </submittedName>
</protein>
<proteinExistence type="predicted"/>
<dbReference type="Gene3D" id="3.40.50.720">
    <property type="entry name" value="NAD(P)-binding Rossmann-like Domain"/>
    <property type="match status" value="1"/>
</dbReference>
<dbReference type="Proteomes" id="UP000431533">
    <property type="component" value="Unassembled WGS sequence"/>
</dbReference>
<dbReference type="PRINTS" id="PR00081">
    <property type="entry name" value="GDHRDH"/>
</dbReference>
<dbReference type="InterPro" id="IPR002347">
    <property type="entry name" value="SDR_fam"/>
</dbReference>
<sequence>MVSYAVTGASRGLGFEHIRQLSATPSNIVFALVRNTTSSPKLTALAASNPNVHILPGDLNSITQLQEAANKVSSITGGSLDILINNGAYLDTETPGFLPTSLSSPENIEKVNSAFHKGIDTNVLGAIHVTNTFLPLILKGTEKKIIHTSSAMGDAALVLKGGVAGAVSYSATKAMLNLVVAKFAVELAGQGVLILSLSPGWVDTDEGEPTPESKAGQQYLLGLFQKVDPEIKGRIAKEVSVKDQLETIGRVTMESSGKMISQHGNEDWF</sequence>
<dbReference type="Pfam" id="PF00106">
    <property type="entry name" value="adh_short"/>
    <property type="match status" value="1"/>
</dbReference>
<dbReference type="InterPro" id="IPR036291">
    <property type="entry name" value="NAD(P)-bd_dom_sf"/>
</dbReference>
<dbReference type="AlphaFoldDB" id="A0A8H8TZJ0"/>
<evidence type="ECO:0000313" key="2">
    <source>
        <dbReference type="Proteomes" id="UP000431533"/>
    </source>
</evidence>
<gene>
    <name evidence="1" type="ORF">LHYA1_G003650</name>
</gene>
<dbReference type="PANTHER" id="PTHR45458">
    <property type="entry name" value="SHORT-CHAIN DEHYDROGENASE/REDUCTASE SDR"/>
    <property type="match status" value="1"/>
</dbReference>
<dbReference type="GeneID" id="41983848"/>
<name>A0A8H8TZJ0_9HELO</name>
<organism evidence="1 2">
    <name type="scientific">Lachnellula hyalina</name>
    <dbReference type="NCBI Taxonomy" id="1316788"/>
    <lineage>
        <taxon>Eukaryota</taxon>
        <taxon>Fungi</taxon>
        <taxon>Dikarya</taxon>
        <taxon>Ascomycota</taxon>
        <taxon>Pezizomycotina</taxon>
        <taxon>Leotiomycetes</taxon>
        <taxon>Helotiales</taxon>
        <taxon>Lachnaceae</taxon>
        <taxon>Lachnellula</taxon>
    </lineage>
</organism>
<reference evidence="1 2" key="1">
    <citation type="submission" date="2018-05" db="EMBL/GenBank/DDBJ databases">
        <title>Genome sequencing and assembly of the regulated plant pathogen Lachnellula willkommii and related sister species for the development of diagnostic species identification markers.</title>
        <authorList>
            <person name="Giroux E."/>
            <person name="Bilodeau G."/>
        </authorList>
    </citation>
    <scope>NUCLEOTIDE SEQUENCE [LARGE SCALE GENOMIC DNA]</scope>
    <source>
        <strain evidence="1 2">CBS 185.66</strain>
    </source>
</reference>
<dbReference type="OrthoDB" id="7289984at2759"/>
<accession>A0A8H8TZJ0</accession>
<dbReference type="EMBL" id="QGMH01000033">
    <property type="protein sequence ID" value="TVY28344.1"/>
    <property type="molecule type" value="Genomic_DNA"/>
</dbReference>
<comment type="caution">
    <text evidence="1">The sequence shown here is derived from an EMBL/GenBank/DDBJ whole genome shotgun (WGS) entry which is preliminary data.</text>
</comment>
<dbReference type="PANTHER" id="PTHR45458:SF3">
    <property type="entry name" value="CHAIN DEHYDROGENASE (ATSC), PUTATIVE-RELATED"/>
    <property type="match status" value="1"/>
</dbReference>
<evidence type="ECO:0000313" key="1">
    <source>
        <dbReference type="EMBL" id="TVY28344.1"/>
    </source>
</evidence>
<dbReference type="GO" id="GO:0016616">
    <property type="term" value="F:oxidoreductase activity, acting on the CH-OH group of donors, NAD or NADP as acceptor"/>
    <property type="evidence" value="ECO:0007669"/>
    <property type="project" value="TreeGrafter"/>
</dbReference>